<evidence type="ECO:0000256" key="2">
    <source>
        <dbReference type="SAM" id="SignalP"/>
    </source>
</evidence>
<evidence type="ECO:0000256" key="1">
    <source>
        <dbReference type="SAM" id="MobiDB-lite"/>
    </source>
</evidence>
<feature type="chain" id="PRO_5045605167" description="DUF5648 domain-containing protein" evidence="2">
    <location>
        <begin position="28"/>
        <end position="698"/>
    </location>
</feature>
<feature type="signal peptide" evidence="2">
    <location>
        <begin position="1"/>
        <end position="27"/>
    </location>
</feature>
<feature type="region of interest" description="Disordered" evidence="1">
    <location>
        <begin position="658"/>
        <end position="698"/>
    </location>
</feature>
<dbReference type="SUPFAM" id="SSF51126">
    <property type="entry name" value="Pectin lyase-like"/>
    <property type="match status" value="2"/>
</dbReference>
<reference evidence="4" key="1">
    <citation type="submission" date="2023-06" db="EMBL/GenBank/DDBJ databases">
        <title>Identification and characterization of horizontal gene transfer across gut microbiota members of farm animals based on homology search.</title>
        <authorList>
            <person name="Schwarzerova J."/>
            <person name="Nykrynova M."/>
            <person name="Jureckova K."/>
            <person name="Cejkova D."/>
            <person name="Rychlik I."/>
        </authorList>
    </citation>
    <scope>NUCLEOTIDE SEQUENCE</scope>
    <source>
        <strain evidence="4">153_Feed</strain>
    </source>
</reference>
<reference evidence="4" key="2">
    <citation type="submission" date="2023-06" db="EMBL/GenBank/DDBJ databases">
        <authorList>
            <person name="Zeman M."/>
            <person name="Kubasova T."/>
            <person name="Jahodarova E."/>
            <person name="Nykrynova M."/>
            <person name="Rychlik I."/>
        </authorList>
    </citation>
    <scope>NUCLEOTIDE SEQUENCE</scope>
    <source>
        <strain evidence="4">153_Feed</strain>
    </source>
</reference>
<evidence type="ECO:0000259" key="3">
    <source>
        <dbReference type="Pfam" id="PF18885"/>
    </source>
</evidence>
<feature type="compositionally biased region" description="Basic and acidic residues" evidence="1">
    <location>
        <begin position="676"/>
        <end position="688"/>
    </location>
</feature>
<dbReference type="Proteomes" id="UP001529256">
    <property type="component" value="Unassembled WGS sequence"/>
</dbReference>
<name>A0ABT7V4C0_9ACTN</name>
<keyword evidence="5" id="KW-1185">Reference proteome</keyword>
<dbReference type="InterPro" id="IPR011050">
    <property type="entry name" value="Pectin_lyase_fold/virulence"/>
</dbReference>
<comment type="caution">
    <text evidence="4">The sequence shown here is derived from an EMBL/GenBank/DDBJ whole genome shotgun (WGS) entry which is preliminary data.</text>
</comment>
<evidence type="ECO:0000313" key="5">
    <source>
        <dbReference type="Proteomes" id="UP001529256"/>
    </source>
</evidence>
<feature type="compositionally biased region" description="Acidic residues" evidence="1">
    <location>
        <begin position="658"/>
        <end position="673"/>
    </location>
</feature>
<organism evidence="4 5">
    <name type="scientific">Thermophilibacter provencensis</name>
    <dbReference type="NCBI Taxonomy" id="1852386"/>
    <lineage>
        <taxon>Bacteria</taxon>
        <taxon>Bacillati</taxon>
        <taxon>Actinomycetota</taxon>
        <taxon>Coriobacteriia</taxon>
        <taxon>Coriobacteriales</taxon>
        <taxon>Atopobiaceae</taxon>
        <taxon>Thermophilibacter</taxon>
    </lineage>
</organism>
<dbReference type="RefSeq" id="WP_289510929.1">
    <property type="nucleotide sequence ID" value="NZ_JAUDEA010000004.1"/>
</dbReference>
<evidence type="ECO:0000313" key="4">
    <source>
        <dbReference type="EMBL" id="MDM8270834.1"/>
    </source>
</evidence>
<dbReference type="EMBL" id="JAUDEA010000004">
    <property type="protein sequence ID" value="MDM8270834.1"/>
    <property type="molecule type" value="Genomic_DNA"/>
</dbReference>
<sequence length="698" mass="73605">MRTYTKLLATAFAGALALTIAPTFALAEGTDVASVGDTPYKTLQDAINADGEVTLLEDVTLTAPVTIEPGATEVINGADKTITIAGGAAFNYRDELNREGLASDTSLTVKDVTIASTTPETGHATVTGINASGVDVAFNGCTFKGLHDAVYANFVSDVKAEANTITISGCTFEKVSYIYGVDDGATAGARVDKLEVTLDNNTGTENMTPETFAVASVDGVGYMSLQAALDAVEKDGVVELLKDVVTPQSLVLATDGVTINGNGHKITAAAEFEPNAGISGTGASSLLAITGNGCTVENVSMVGTANTTHLLNIWAGEDAKDVTATVKDVTLNHSGSKSGAAVVVNHVNVTVDGAFDVTTGTNSWGGVNLDNKYGATNLNFAENANPVLTDVSGKNLPLVYVENSGDVVDELPTITSDNPNIATDIDENGISNVHVHTTELQGAKDATCTEEGFTGNEVCTVCGKTIAEGEKIAKLDHKLELKGAVDATVDAPGYTGDQVCSVCGQTIVKGEVIPALPAEARVMYRLYNKYTGEHFYTSNTEERTLLVGLGWTDEGVAWVAPGEGEAVYRLFNPFADDHHFTMKADERDALVKLGWIDEGVAWYSADKDDEGATPLLRLFNPYEQRATHLYTADEKEYDALETLGWIKEGIAWYGLNVTDDDATDEPAADDEQTTTDTEKPAEDEKPAEEQPETDADAK</sequence>
<gene>
    <name evidence="4" type="ORF">QUW25_03975</name>
</gene>
<feature type="compositionally biased region" description="Acidic residues" evidence="1">
    <location>
        <begin position="689"/>
        <end position="698"/>
    </location>
</feature>
<dbReference type="InterPro" id="IPR043708">
    <property type="entry name" value="DUF5648"/>
</dbReference>
<proteinExistence type="predicted"/>
<accession>A0ABT7V4C0</accession>
<dbReference type="Pfam" id="PF18885">
    <property type="entry name" value="DUF5648"/>
    <property type="match status" value="1"/>
</dbReference>
<keyword evidence="2" id="KW-0732">Signal</keyword>
<feature type="domain" description="DUF5648" evidence="3">
    <location>
        <begin position="523"/>
        <end position="654"/>
    </location>
</feature>
<protein>
    <recommendedName>
        <fullName evidence="3">DUF5648 domain-containing protein</fullName>
    </recommendedName>
</protein>